<protein>
    <submittedName>
        <fullName evidence="2">Sugar phosphate isomerase/epimerase</fullName>
    </submittedName>
</protein>
<organism evidence="2 3">
    <name type="scientific">Hoeflea phototrophica (strain DSM 17068 / NCIMB 14078 / DFL-43)</name>
    <dbReference type="NCBI Taxonomy" id="411684"/>
    <lineage>
        <taxon>Bacteria</taxon>
        <taxon>Pseudomonadati</taxon>
        <taxon>Pseudomonadota</taxon>
        <taxon>Alphaproteobacteria</taxon>
        <taxon>Hyphomicrobiales</taxon>
        <taxon>Rhizobiaceae</taxon>
        <taxon>Hoeflea</taxon>
    </lineage>
</organism>
<dbReference type="SUPFAM" id="SSF51658">
    <property type="entry name" value="Xylose isomerase-like"/>
    <property type="match status" value="1"/>
</dbReference>
<accession>A9CVI9</accession>
<dbReference type="InterPro" id="IPR013022">
    <property type="entry name" value="Xyl_isomerase-like_TIM-brl"/>
</dbReference>
<comment type="caution">
    <text evidence="2">The sequence shown here is derived from an EMBL/GenBank/DDBJ whole genome shotgun (WGS) entry which is preliminary data.</text>
</comment>
<dbReference type="OrthoDB" id="9798407at2"/>
<dbReference type="HOGENOM" id="CLU_059523_1_2_5"/>
<keyword evidence="3" id="KW-1185">Reference proteome</keyword>
<evidence type="ECO:0000313" key="3">
    <source>
        <dbReference type="Proteomes" id="UP000004291"/>
    </source>
</evidence>
<sequence>MNKLAFQLYSARNFQPFSAFYPVLAAAGYDSVEGYGGIYADLDDAAVEALKIDLDANGLIMQTAHFGLDMLESDPAKVIRIAKALGMERVYCPHIAADLRPTNRIGWQAFAARLEAVGEKISAAGLGFGWHNHDFEFQALDDGTVPMQILLDTAPKIEWEADIAWIIRGGADPFDWINRYGDRITAVHVKDIAPQGEAMDEDGWADVGHGTVDWARLFTELRAKTPARLFIMEHDNPADATRFATRSIEWVRNTLEQQA</sequence>
<dbReference type="PANTHER" id="PTHR12110">
    <property type="entry name" value="HYDROXYPYRUVATE ISOMERASE"/>
    <property type="match status" value="1"/>
</dbReference>
<dbReference type="STRING" id="411684.HPDFL43_19352"/>
<proteinExistence type="predicted"/>
<dbReference type="Pfam" id="PF01261">
    <property type="entry name" value="AP_endonuc_2"/>
    <property type="match status" value="1"/>
</dbReference>
<dbReference type="InterPro" id="IPR050312">
    <property type="entry name" value="IolE/XylAMocC-like"/>
</dbReference>
<evidence type="ECO:0000313" key="2">
    <source>
        <dbReference type="EMBL" id="EDQ35383.1"/>
    </source>
</evidence>
<feature type="domain" description="Xylose isomerase-like TIM barrel" evidence="1">
    <location>
        <begin position="24"/>
        <end position="253"/>
    </location>
</feature>
<dbReference type="eggNOG" id="COG1082">
    <property type="taxonomic scope" value="Bacteria"/>
</dbReference>
<evidence type="ECO:0000259" key="1">
    <source>
        <dbReference type="Pfam" id="PF01261"/>
    </source>
</evidence>
<dbReference type="Proteomes" id="UP000004291">
    <property type="component" value="Chromosome"/>
</dbReference>
<dbReference type="Gene3D" id="3.20.20.150">
    <property type="entry name" value="Divalent-metal-dependent TIM barrel enzymes"/>
    <property type="match status" value="1"/>
</dbReference>
<keyword evidence="2" id="KW-0413">Isomerase</keyword>
<dbReference type="AlphaFoldDB" id="A9CVI9"/>
<dbReference type="PANTHER" id="PTHR12110:SF41">
    <property type="entry name" value="INOSOSE DEHYDRATASE"/>
    <property type="match status" value="1"/>
</dbReference>
<dbReference type="InterPro" id="IPR036237">
    <property type="entry name" value="Xyl_isomerase-like_sf"/>
</dbReference>
<dbReference type="RefSeq" id="WP_007199614.1">
    <property type="nucleotide sequence ID" value="NZ_CM002917.1"/>
</dbReference>
<gene>
    <name evidence="2" type="ORF">HPDFL43_19352</name>
</gene>
<reference evidence="2 3" key="2">
    <citation type="submission" date="2012-06" db="EMBL/GenBank/DDBJ databases">
        <authorList>
            <person name="Fiebig A."/>
        </authorList>
    </citation>
    <scope>NUCLEOTIDE SEQUENCE [LARGE SCALE GENOMIC DNA]</scope>
    <source>
        <strain evidence="2 3">DFL-43</strain>
    </source>
</reference>
<dbReference type="EMBL" id="ABIA03000001">
    <property type="protein sequence ID" value="EDQ35383.1"/>
    <property type="molecule type" value="Genomic_DNA"/>
</dbReference>
<dbReference type="GO" id="GO:0016853">
    <property type="term" value="F:isomerase activity"/>
    <property type="evidence" value="ECO:0007669"/>
    <property type="project" value="UniProtKB-KW"/>
</dbReference>
<reference evidence="2 3" key="1">
    <citation type="submission" date="2007-10" db="EMBL/GenBank/DDBJ databases">
        <authorList>
            <person name="Wagner-Dobler I."/>
            <person name="Ferriera S."/>
            <person name="Johnson J."/>
            <person name="Kravitz S."/>
            <person name="Beeson K."/>
            <person name="Sutton G."/>
            <person name="Rogers Y.-H."/>
            <person name="Friedman R."/>
            <person name="Frazier M."/>
            <person name="Venter J.C."/>
        </authorList>
    </citation>
    <scope>NUCLEOTIDE SEQUENCE [LARGE SCALE GENOMIC DNA]</scope>
    <source>
        <strain evidence="2 3">DFL-43</strain>
    </source>
</reference>
<name>A9CVI9_HOEPD</name>